<dbReference type="AlphaFoldDB" id="A0A0G0W3X5"/>
<proteinExistence type="predicted"/>
<name>A0A0G0W3X5_UNCKA</name>
<accession>A0A0G0W3X5</accession>
<sequence length="178" mass="20089">MPQSLLKEGRLDIKSIAREVFFRGPVEVVCQPRIIRPLCAAAFYKHSKGCPNLGIKAGCPPRASLFTGVFEPEVYVVAVKFDLAEYVAKKRLEHSNWTQRALENPRHWQGHVRSILREACETRCRVYPDYVSVTNAEAMGVNLTDTLRNVGIILEWPPRKAVYQVSLLAKPKKCPQSG</sequence>
<protein>
    <submittedName>
        <fullName evidence="1">Uncharacterized protein</fullName>
    </submittedName>
</protein>
<dbReference type="Proteomes" id="UP000034544">
    <property type="component" value="Unassembled WGS sequence"/>
</dbReference>
<evidence type="ECO:0000313" key="1">
    <source>
        <dbReference type="EMBL" id="KKS06717.1"/>
    </source>
</evidence>
<dbReference type="EMBL" id="LCBF01000023">
    <property type="protein sequence ID" value="KKS06717.1"/>
    <property type="molecule type" value="Genomic_DNA"/>
</dbReference>
<organism evidence="1 2">
    <name type="scientific">candidate division WWE3 bacterium GW2011_GWE1_41_27</name>
    <dbReference type="NCBI Taxonomy" id="1619131"/>
    <lineage>
        <taxon>Bacteria</taxon>
        <taxon>Katanobacteria</taxon>
    </lineage>
</organism>
<evidence type="ECO:0000313" key="2">
    <source>
        <dbReference type="Proteomes" id="UP000034544"/>
    </source>
</evidence>
<gene>
    <name evidence="1" type="ORF">UU59_C0023G0007</name>
</gene>
<comment type="caution">
    <text evidence="1">The sequence shown here is derived from an EMBL/GenBank/DDBJ whole genome shotgun (WGS) entry which is preliminary data.</text>
</comment>
<reference evidence="1 2" key="1">
    <citation type="journal article" date="2015" name="Nature">
        <title>rRNA introns, odd ribosomes, and small enigmatic genomes across a large radiation of phyla.</title>
        <authorList>
            <person name="Brown C.T."/>
            <person name="Hug L.A."/>
            <person name="Thomas B.C."/>
            <person name="Sharon I."/>
            <person name="Castelle C.J."/>
            <person name="Singh A."/>
            <person name="Wilkins M.J."/>
            <person name="Williams K.H."/>
            <person name="Banfield J.F."/>
        </authorList>
    </citation>
    <scope>NUCLEOTIDE SEQUENCE [LARGE SCALE GENOMIC DNA]</scope>
</reference>